<comment type="caution">
    <text evidence="1">The sequence shown here is derived from an EMBL/GenBank/DDBJ whole genome shotgun (WGS) entry which is preliminary data.</text>
</comment>
<organism evidence="1">
    <name type="scientific">Ophidiomyces ophidiicola</name>
    <dbReference type="NCBI Taxonomy" id="1387563"/>
    <lineage>
        <taxon>Eukaryota</taxon>
        <taxon>Fungi</taxon>
        <taxon>Dikarya</taxon>
        <taxon>Ascomycota</taxon>
        <taxon>Pezizomycotina</taxon>
        <taxon>Eurotiomycetes</taxon>
        <taxon>Eurotiomycetidae</taxon>
        <taxon>Onygenales</taxon>
        <taxon>Onygenaceae</taxon>
        <taxon>Ophidiomyces</taxon>
    </lineage>
</organism>
<gene>
    <name evidence="1" type="ORF">LOY88_003809</name>
</gene>
<accession>A0ACB8UVD4</accession>
<dbReference type="EMBL" id="JALBCA010000052">
    <property type="protein sequence ID" value="KAI2386045.1"/>
    <property type="molecule type" value="Genomic_DNA"/>
</dbReference>
<proteinExistence type="predicted"/>
<reference evidence="1" key="1">
    <citation type="journal article" date="2022" name="bioRxiv">
        <title>Population genetic analysis of Ophidiomyces ophidiicola, the causative agent of snake fungal disease, indicates recent introductions to the USA.</title>
        <authorList>
            <person name="Ladner J.T."/>
            <person name="Palmer J.M."/>
            <person name="Ettinger C.L."/>
            <person name="Stajich J.E."/>
            <person name="Farrell T.M."/>
            <person name="Glorioso B.M."/>
            <person name="Lawson B."/>
            <person name="Price S.J."/>
            <person name="Stengle A.G."/>
            <person name="Grear D.A."/>
            <person name="Lorch J.M."/>
        </authorList>
    </citation>
    <scope>NUCLEOTIDE SEQUENCE</scope>
    <source>
        <strain evidence="1">NWHC 24266-5</strain>
    </source>
</reference>
<protein>
    <submittedName>
        <fullName evidence="1">Uncharacterized protein</fullName>
    </submittedName>
</protein>
<sequence length="175" mass="20376">MPDIFANIEHLADLPLYKVEKPYGALLSDGNVYFSRGHRLDNIEFTEHRRRVVDVANDPAYTLPKNGFQIFKQESKTMWDVSTIDLARRHREEMAEWLKDQLGAVFVHTYDLRARLNDETPRDQVDVLNPLVVEPRARGAHNDVTLKSGPDIFFNHLLEGQEDYLKPGYRVRIMK</sequence>
<name>A0ACB8UVD4_9EURO</name>
<evidence type="ECO:0000313" key="1">
    <source>
        <dbReference type="EMBL" id="KAI2386045.1"/>
    </source>
</evidence>